<evidence type="ECO:0000256" key="1">
    <source>
        <dbReference type="ARBA" id="ARBA00022679"/>
    </source>
</evidence>
<reference evidence="4 5" key="1">
    <citation type="submission" date="2023-05" db="EMBL/GenBank/DDBJ databases">
        <title>Pseudodonghicola sp. nov.</title>
        <authorList>
            <person name="Huang J."/>
        </authorList>
    </citation>
    <scope>NUCLEOTIDE SEQUENCE [LARGE SCALE GENOMIC DNA]</scope>
    <source>
        <strain evidence="4 5">IC7</strain>
    </source>
</reference>
<organism evidence="4 5">
    <name type="scientific">Pseudodonghicola flavimaris</name>
    <dbReference type="NCBI Taxonomy" id="3050036"/>
    <lineage>
        <taxon>Bacteria</taxon>
        <taxon>Pseudomonadati</taxon>
        <taxon>Pseudomonadota</taxon>
        <taxon>Alphaproteobacteria</taxon>
        <taxon>Rhodobacterales</taxon>
        <taxon>Paracoccaceae</taxon>
        <taxon>Pseudodonghicola</taxon>
    </lineage>
</organism>
<dbReference type="InterPro" id="IPR003836">
    <property type="entry name" value="Glucokinase"/>
</dbReference>
<dbReference type="Gene3D" id="3.30.420.40">
    <property type="match status" value="1"/>
</dbReference>
<sequence>MTRQGPALLADVGGTNTRVALWQGGRLIQPQRFANDAAAGLLPLLASYLHEAGAPPLSAAALAIAGPVGPGPLRLTNRDWVIDRAALIAALGLPGASALRCLNDLEALALALPGLAPAQRQPLRDGSGPGNGQALVLNLGTGVNAGLVRRTQAGPVAWALEFGHAALPAPVQAALGPGAGEAAPPATMEALFSAAGLGFLCRQAGGEMGPPEAILARAAAAEGPARQAALRMARLLGQVLQQLVWFYLPLDGIVLAGSLARALIGWPEGRAACLDAFDAPAEPGAGVALALILDDAAALTGLAAALPGVSR</sequence>
<keyword evidence="5" id="KW-1185">Reference proteome</keyword>
<comment type="similarity">
    <text evidence="3">Belongs to the bacterial glucokinase family.</text>
</comment>
<protein>
    <submittedName>
        <fullName evidence="4">Glucokinase</fullName>
    </submittedName>
</protein>
<evidence type="ECO:0000313" key="4">
    <source>
        <dbReference type="EMBL" id="MDK3019166.1"/>
    </source>
</evidence>
<comment type="caution">
    <text evidence="4">The sequence shown here is derived from an EMBL/GenBank/DDBJ whole genome shotgun (WGS) entry which is preliminary data.</text>
</comment>
<accession>A0ABT7F3I5</accession>
<keyword evidence="1" id="KW-0808">Transferase</keyword>
<proteinExistence type="inferred from homology"/>
<dbReference type="InterPro" id="IPR050201">
    <property type="entry name" value="Bacterial_glucokinase"/>
</dbReference>
<dbReference type="Gene3D" id="3.40.367.20">
    <property type="match status" value="1"/>
</dbReference>
<dbReference type="EMBL" id="JASNJD010000012">
    <property type="protein sequence ID" value="MDK3019166.1"/>
    <property type="molecule type" value="Genomic_DNA"/>
</dbReference>
<name>A0ABT7F3I5_9RHOB</name>
<dbReference type="PANTHER" id="PTHR47690">
    <property type="entry name" value="GLUCOKINASE"/>
    <property type="match status" value="1"/>
</dbReference>
<dbReference type="SUPFAM" id="SSF53067">
    <property type="entry name" value="Actin-like ATPase domain"/>
    <property type="match status" value="1"/>
</dbReference>
<dbReference type="Proteomes" id="UP001243757">
    <property type="component" value="Unassembled WGS sequence"/>
</dbReference>
<gene>
    <name evidence="4" type="ORF">QO033_15905</name>
</gene>
<dbReference type="RefSeq" id="WP_284481970.1">
    <property type="nucleotide sequence ID" value="NZ_JASNJD010000012.1"/>
</dbReference>
<evidence type="ECO:0000313" key="5">
    <source>
        <dbReference type="Proteomes" id="UP001243757"/>
    </source>
</evidence>
<evidence type="ECO:0000256" key="2">
    <source>
        <dbReference type="ARBA" id="ARBA00022777"/>
    </source>
</evidence>
<dbReference type="PANTHER" id="PTHR47690:SF1">
    <property type="entry name" value="GLUCOKINASE"/>
    <property type="match status" value="1"/>
</dbReference>
<evidence type="ECO:0000256" key="3">
    <source>
        <dbReference type="RuleBase" id="RU004046"/>
    </source>
</evidence>
<keyword evidence="2" id="KW-0418">Kinase</keyword>
<dbReference type="Pfam" id="PF02685">
    <property type="entry name" value="Glucokinase"/>
    <property type="match status" value="1"/>
</dbReference>
<dbReference type="InterPro" id="IPR043129">
    <property type="entry name" value="ATPase_NBD"/>
</dbReference>